<sequence>MYVSKGVTCFCGWSNKPVWTCQNATCNGVCIVISSDQHKLYQIYIIVLQINTHSVPASLISGIWFALLGENQEKVKPNRMSASEDFDEISGDRPDKIKNSNTIEALTEIENTSGDSMKGTFDENDLRDLQVLLDQPQKHVTPFETYISYQISTKTRRIEFEKQNYVVRRRYSDFEWLKNQLSVCYPTLIIPPLPEKHSLFEQIDRYDRDFITSRMLLLHRFLNRLADHPVLSCDKKYQAFLIDTPVEFSTFKKSFTGFGLFGKVSESLQNMASSYISKSRTVEFEKMSEYVDKLSEKIHTMEKIGQRIQKERIAYLQDLQMMQPILNHWRAYEPNLSEGLQAIGEASNTCAESRRKLVDSQKPNLSVPLHEYGLYIESAKDALRNRDNAQMDYEVHMEQLCRVKAEQTQLETAPLSDHPVMFGMNMWKSPEQVQQQRMQQLEAGASTLAQQVEVSRDKMECANENLRADFERWNQIKSRDLKNILQRMADLHINMYEQSLAAWSAALPTVKNESQPQT</sequence>
<dbReference type="GO" id="GO:0034727">
    <property type="term" value="P:piecemeal microautophagy of the nucleus"/>
    <property type="evidence" value="ECO:0007669"/>
    <property type="project" value="TreeGrafter"/>
</dbReference>
<comment type="subcellular location">
    <subcellularLocation>
        <location evidence="2">Cytoplasm</location>
    </subcellularLocation>
    <subcellularLocation>
        <location evidence="1">Endomembrane system</location>
        <topology evidence="1">Peripheral membrane protein</topology>
    </subcellularLocation>
</comment>
<evidence type="ECO:0000313" key="9">
    <source>
        <dbReference type="EMBL" id="JAN46663.1"/>
    </source>
</evidence>
<keyword evidence="6" id="KW-0446">Lipid-binding</keyword>
<accession>A0A0P6FKS1</accession>
<dbReference type="InterPro" id="IPR027267">
    <property type="entry name" value="AH/BAR_dom_sf"/>
</dbReference>
<organism evidence="9">
    <name type="scientific">Daphnia magna</name>
    <dbReference type="NCBI Taxonomy" id="35525"/>
    <lineage>
        <taxon>Eukaryota</taxon>
        <taxon>Metazoa</taxon>
        <taxon>Ecdysozoa</taxon>
        <taxon>Arthropoda</taxon>
        <taxon>Crustacea</taxon>
        <taxon>Branchiopoda</taxon>
        <taxon>Diplostraca</taxon>
        <taxon>Cladocera</taxon>
        <taxon>Anomopoda</taxon>
        <taxon>Daphniidae</taxon>
        <taxon>Daphnia</taxon>
    </lineage>
</organism>
<dbReference type="PROSITE" id="PS50195">
    <property type="entry name" value="PX"/>
    <property type="match status" value="1"/>
</dbReference>
<reference evidence="9" key="1">
    <citation type="submission" date="2015-10" db="EMBL/GenBank/DDBJ databases">
        <title>EvidentialGene: Evidence-directed Construction of Complete mRNA Transcriptomes without Genomes.</title>
        <authorList>
            <person name="Gilbert D.G."/>
        </authorList>
    </citation>
    <scope>NUCLEOTIDE SEQUENCE</scope>
</reference>
<dbReference type="PANTHER" id="PTHR45949">
    <property type="entry name" value="SORTING NEXIN-4"/>
    <property type="match status" value="1"/>
</dbReference>
<dbReference type="GO" id="GO:0005769">
    <property type="term" value="C:early endosome"/>
    <property type="evidence" value="ECO:0007669"/>
    <property type="project" value="TreeGrafter"/>
</dbReference>
<keyword evidence="5" id="KW-0963">Cytoplasm</keyword>
<keyword evidence="7" id="KW-0472">Membrane</keyword>
<dbReference type="SUPFAM" id="SSF103657">
    <property type="entry name" value="BAR/IMD domain-like"/>
    <property type="match status" value="1"/>
</dbReference>
<dbReference type="SMART" id="SM00312">
    <property type="entry name" value="PX"/>
    <property type="match status" value="1"/>
</dbReference>
<evidence type="ECO:0000259" key="8">
    <source>
        <dbReference type="PROSITE" id="PS50195"/>
    </source>
</evidence>
<comment type="similarity">
    <text evidence="3">Belongs to the sorting nexin family.</text>
</comment>
<dbReference type="AlphaFoldDB" id="A0A0P6FKS1"/>
<dbReference type="Pfam" id="PF00787">
    <property type="entry name" value="PX"/>
    <property type="match status" value="1"/>
</dbReference>
<evidence type="ECO:0000256" key="7">
    <source>
        <dbReference type="ARBA" id="ARBA00023136"/>
    </source>
</evidence>
<protein>
    <submittedName>
        <fullName evidence="9">Sorting nexin-30</fullName>
    </submittedName>
</protein>
<dbReference type="EMBL" id="GDIQ01038716">
    <property type="protein sequence ID" value="JAN56021.1"/>
    <property type="molecule type" value="Transcribed_RNA"/>
</dbReference>
<dbReference type="GO" id="GO:0032456">
    <property type="term" value="P:endocytic recycling"/>
    <property type="evidence" value="ECO:0007669"/>
    <property type="project" value="TreeGrafter"/>
</dbReference>
<evidence type="ECO:0000256" key="3">
    <source>
        <dbReference type="ARBA" id="ARBA00010883"/>
    </source>
</evidence>
<dbReference type="GO" id="GO:0035091">
    <property type="term" value="F:phosphatidylinositol binding"/>
    <property type="evidence" value="ECO:0007669"/>
    <property type="project" value="InterPro"/>
</dbReference>
<dbReference type="Gene3D" id="1.20.1270.60">
    <property type="entry name" value="Arfaptin homology (AH) domain/BAR domain"/>
    <property type="match status" value="1"/>
</dbReference>
<dbReference type="GO" id="GO:0015031">
    <property type="term" value="P:protein transport"/>
    <property type="evidence" value="ECO:0007669"/>
    <property type="project" value="TreeGrafter"/>
</dbReference>
<dbReference type="EMBL" id="GDIQ01048074">
    <property type="protein sequence ID" value="JAN46663.1"/>
    <property type="molecule type" value="Transcribed_RNA"/>
</dbReference>
<dbReference type="GO" id="GO:0000407">
    <property type="term" value="C:phagophore assembly site"/>
    <property type="evidence" value="ECO:0007669"/>
    <property type="project" value="TreeGrafter"/>
</dbReference>
<dbReference type="InterPro" id="IPR036871">
    <property type="entry name" value="PX_dom_sf"/>
</dbReference>
<evidence type="ECO:0000256" key="2">
    <source>
        <dbReference type="ARBA" id="ARBA00004496"/>
    </source>
</evidence>
<dbReference type="Gene3D" id="3.30.1520.10">
    <property type="entry name" value="Phox-like domain"/>
    <property type="match status" value="1"/>
</dbReference>
<dbReference type="InterPro" id="IPR001683">
    <property type="entry name" value="PX_dom"/>
</dbReference>
<evidence type="ECO:0000256" key="4">
    <source>
        <dbReference type="ARBA" id="ARBA00022448"/>
    </source>
</evidence>
<dbReference type="PANTHER" id="PTHR45949:SF2">
    <property type="entry name" value="SORTING NEXIN-4"/>
    <property type="match status" value="1"/>
</dbReference>
<evidence type="ECO:0000256" key="1">
    <source>
        <dbReference type="ARBA" id="ARBA00004184"/>
    </source>
</evidence>
<dbReference type="OrthoDB" id="205639at2759"/>
<proteinExistence type="inferred from homology"/>
<dbReference type="SUPFAM" id="SSF64268">
    <property type="entry name" value="PX domain"/>
    <property type="match status" value="1"/>
</dbReference>
<evidence type="ECO:0000256" key="5">
    <source>
        <dbReference type="ARBA" id="ARBA00022490"/>
    </source>
</evidence>
<name>A0A0P6FKS1_9CRUS</name>
<evidence type="ECO:0000256" key="6">
    <source>
        <dbReference type="ARBA" id="ARBA00023121"/>
    </source>
</evidence>
<feature type="domain" description="PX" evidence="8">
    <location>
        <begin position="127"/>
        <end position="248"/>
    </location>
</feature>
<keyword evidence="4" id="KW-0813">Transport</keyword>
<dbReference type="GO" id="GO:0061709">
    <property type="term" value="P:reticulophagy"/>
    <property type="evidence" value="ECO:0007669"/>
    <property type="project" value="TreeGrafter"/>
</dbReference>
<dbReference type="GO" id="GO:0000422">
    <property type="term" value="P:autophagy of mitochondrion"/>
    <property type="evidence" value="ECO:0007669"/>
    <property type="project" value="TreeGrafter"/>
</dbReference>